<dbReference type="AlphaFoldDB" id="X0Z0Q8"/>
<dbReference type="Gene3D" id="3.30.365.10">
    <property type="entry name" value="Aldehyde oxidase/xanthine dehydrogenase, molybdopterin binding domain"/>
    <property type="match status" value="1"/>
</dbReference>
<reference evidence="2" key="1">
    <citation type="journal article" date="2014" name="Front. Microbiol.">
        <title>High frequency of phylogenetically diverse reductive dehalogenase-homologous genes in deep subseafloor sedimentary metagenomes.</title>
        <authorList>
            <person name="Kawai M."/>
            <person name="Futagami T."/>
            <person name="Toyoda A."/>
            <person name="Takaki Y."/>
            <person name="Nishi S."/>
            <person name="Hori S."/>
            <person name="Arai W."/>
            <person name="Tsubouchi T."/>
            <person name="Morono Y."/>
            <person name="Uchiyama I."/>
            <person name="Ito T."/>
            <person name="Fujiyama A."/>
            <person name="Inagaki F."/>
            <person name="Takami H."/>
        </authorList>
    </citation>
    <scope>NUCLEOTIDE SEQUENCE</scope>
    <source>
        <strain evidence="2">Expedition CK06-06</strain>
    </source>
</reference>
<feature type="domain" description="Aldehyde oxidase/xanthine dehydrogenase first molybdopterin binding" evidence="1">
    <location>
        <begin position="35"/>
        <end position="106"/>
    </location>
</feature>
<accession>X0Z0Q8</accession>
<name>X0Z0Q8_9ZZZZ</name>
<evidence type="ECO:0000313" key="2">
    <source>
        <dbReference type="EMBL" id="GAG62550.1"/>
    </source>
</evidence>
<gene>
    <name evidence="2" type="ORF">S01H4_04227</name>
</gene>
<evidence type="ECO:0000259" key="1">
    <source>
        <dbReference type="Pfam" id="PF02738"/>
    </source>
</evidence>
<protein>
    <recommendedName>
        <fullName evidence="1">Aldehyde oxidase/xanthine dehydrogenase first molybdopterin binding domain-containing protein</fullName>
    </recommendedName>
</protein>
<sequence length="116" mass="12490">MAFSSNSSSIFLFFKNSSTLINLRGIGAIEPIAIRAFIEKYKIGAKKNGEIVALEAHYIGNAGAYTYLTPWVGLYATVSAAGPYKIPNVKIKTKMVLTNNIFASALAALRAAFPDI</sequence>
<dbReference type="EMBL" id="BART01001115">
    <property type="protein sequence ID" value="GAG62550.1"/>
    <property type="molecule type" value="Genomic_DNA"/>
</dbReference>
<dbReference type="GO" id="GO:0016491">
    <property type="term" value="F:oxidoreductase activity"/>
    <property type="evidence" value="ECO:0007669"/>
    <property type="project" value="InterPro"/>
</dbReference>
<dbReference type="Pfam" id="PF02738">
    <property type="entry name" value="MoCoBD_1"/>
    <property type="match status" value="1"/>
</dbReference>
<comment type="caution">
    <text evidence="2">The sequence shown here is derived from an EMBL/GenBank/DDBJ whole genome shotgun (WGS) entry which is preliminary data.</text>
</comment>
<dbReference type="SUPFAM" id="SSF56003">
    <property type="entry name" value="Molybdenum cofactor-binding domain"/>
    <property type="match status" value="1"/>
</dbReference>
<dbReference type="InterPro" id="IPR008274">
    <property type="entry name" value="AldOxase/xan_DH_MoCoBD1"/>
</dbReference>
<organism evidence="2">
    <name type="scientific">marine sediment metagenome</name>
    <dbReference type="NCBI Taxonomy" id="412755"/>
    <lineage>
        <taxon>unclassified sequences</taxon>
        <taxon>metagenomes</taxon>
        <taxon>ecological metagenomes</taxon>
    </lineage>
</organism>
<proteinExistence type="predicted"/>
<dbReference type="InterPro" id="IPR037165">
    <property type="entry name" value="AldOxase/xan_DH_Mopterin-bd_sf"/>
</dbReference>